<dbReference type="Pfam" id="PF04434">
    <property type="entry name" value="SWIM"/>
    <property type="match status" value="1"/>
</dbReference>
<evidence type="ECO:0000256" key="2">
    <source>
        <dbReference type="SAM" id="MobiDB-lite"/>
    </source>
</evidence>
<dbReference type="EMBL" id="JALKFT010000005">
    <property type="protein sequence ID" value="MCK9875516.1"/>
    <property type="molecule type" value="Genomic_DNA"/>
</dbReference>
<sequence length="1051" mass="110341">MSVAPGSSLAREAVLALAPDPASARAGERLGVAARWSELGREGGALWGACRGSGSKPYQVVALTGAAFAFTCTCPSRKFPCKHALGLLFLAGAVPGAVAAGGAPPDWAAGWLERRAARAAPVAGVAAGVRPAGRAASSARTLARREARVDGGVAELDRWLLDLARGGLGAAQAQRPAWWEATAARMVDAQAPGLAEAVREMGLIAARGGPDWPGRLTDRLARLHLLCQGWSRRAELPPALVEVVRDRVGFTRSSADVLAGERRHFSVDVLGDRLFVAGKLQGRRQWLRVPGAPGLAQLVSYGAGKQTPPPGLPALSRVQAVVAAYPGRRPTRLALADAAAPEPLTTLVSGEGTVPADEAVSSWVALLAAYAAMLQVDPWADPVAFVVHEITVLPPHGAAPWLLRDRDGQALPLAGDIAAGWGWWLLAVGGGHRLDLAVEWDGFALTPLSAVRSPVQAPAPAVPAAPEVDEPPAVRAAPGWSRLIDAAVVGTGRAAVPDVPELARALGRDDGAPVAAELLLRTAALAAGARRAGQLPTWAAGLPAPAQAPSDQARVLAPEHARLLEEVLAGSQPEALRAWLTAMAETGWHAPAELLCDLLSRGQRESDLRMTISRVLGARGRWLADLHPDGAWALAVEAAHEASSSAASGQASWATAKAATRRTLLRQLRQHDPAAAAALLRGPAGGPAFAPFDQATAAQRVAYCEILRTGLGPWDVDLLDHALGDRRADVAQAAVRTALALPGAGIETRAARRTDGLLTVTRHGLPGRRRHRLEFATPIELTDEMRRDQITDPRQREPGIGAADYRAMLLYGELARVDPARWAERSGLTPAEFLAAEVAIAGVRHAPAARMRDWLRTAVIRHAQPEWVLALIPYSEPGELARLVNCLAEPARAEALGLALQRCQRLGAENPGAENATGRNPPAASRPTLRRRSPAELAAVLLTGITGPWSAALSRTALATITTLITGDAPDHWAVPPVRQLLTTAAWRLAPDAGFDALAPDAIAPVFAGDHAQLRAALDARRQLYAALATPPSPDHTGPPRPARLVQEGPR</sequence>
<feature type="region of interest" description="Disordered" evidence="2">
    <location>
        <begin position="1029"/>
        <end position="1051"/>
    </location>
</feature>
<dbReference type="Pfam" id="PF18944">
    <property type="entry name" value="DUF5691"/>
    <property type="match status" value="1"/>
</dbReference>
<feature type="domain" description="SWIM-type" evidence="3">
    <location>
        <begin position="58"/>
        <end position="92"/>
    </location>
</feature>
<accession>A0ABT0JVF9</accession>
<keyword evidence="1" id="KW-0863">Zinc-finger</keyword>
<proteinExistence type="predicted"/>
<feature type="compositionally biased region" description="Pro residues" evidence="2">
    <location>
        <begin position="1031"/>
        <end position="1042"/>
    </location>
</feature>
<protein>
    <submittedName>
        <fullName evidence="4">SWIM zinc finger family protein</fullName>
    </submittedName>
</protein>
<evidence type="ECO:0000256" key="1">
    <source>
        <dbReference type="PROSITE-ProRule" id="PRU00325"/>
    </source>
</evidence>
<organism evidence="4 5">
    <name type="scientific">Frankia umida</name>
    <dbReference type="NCBI Taxonomy" id="573489"/>
    <lineage>
        <taxon>Bacteria</taxon>
        <taxon>Bacillati</taxon>
        <taxon>Actinomycetota</taxon>
        <taxon>Actinomycetes</taxon>
        <taxon>Frankiales</taxon>
        <taxon>Frankiaceae</taxon>
        <taxon>Frankia</taxon>
    </lineage>
</organism>
<keyword evidence="1" id="KW-0479">Metal-binding</keyword>
<keyword evidence="1" id="KW-0862">Zinc</keyword>
<gene>
    <name evidence="4" type="ORF">MXD59_06965</name>
</gene>
<keyword evidence="5" id="KW-1185">Reference proteome</keyword>
<dbReference type="PROSITE" id="PS50966">
    <property type="entry name" value="ZF_SWIM"/>
    <property type="match status" value="1"/>
</dbReference>
<dbReference type="InterPro" id="IPR043746">
    <property type="entry name" value="DUF5691"/>
</dbReference>
<dbReference type="Proteomes" id="UP001201873">
    <property type="component" value="Unassembled WGS sequence"/>
</dbReference>
<evidence type="ECO:0000313" key="4">
    <source>
        <dbReference type="EMBL" id="MCK9875516.1"/>
    </source>
</evidence>
<evidence type="ECO:0000313" key="5">
    <source>
        <dbReference type="Proteomes" id="UP001201873"/>
    </source>
</evidence>
<name>A0ABT0JVF9_9ACTN</name>
<reference evidence="4 5" key="1">
    <citation type="submission" date="2022-04" db="EMBL/GenBank/DDBJ databases">
        <title>Genome diversity in the genus Frankia.</title>
        <authorList>
            <person name="Carlos-Shanley C."/>
            <person name="Hahn D."/>
        </authorList>
    </citation>
    <scope>NUCLEOTIDE SEQUENCE [LARGE SCALE GENOMIC DNA]</scope>
    <source>
        <strain evidence="4 5">Ag45/Mut15</strain>
    </source>
</reference>
<dbReference type="RefSeq" id="WP_248823957.1">
    <property type="nucleotide sequence ID" value="NZ_JALKFT010000005.1"/>
</dbReference>
<evidence type="ECO:0000259" key="3">
    <source>
        <dbReference type="PROSITE" id="PS50966"/>
    </source>
</evidence>
<dbReference type="InterPro" id="IPR007527">
    <property type="entry name" value="Znf_SWIM"/>
</dbReference>
<feature type="region of interest" description="Disordered" evidence="2">
    <location>
        <begin position="909"/>
        <end position="930"/>
    </location>
</feature>
<comment type="caution">
    <text evidence="4">The sequence shown here is derived from an EMBL/GenBank/DDBJ whole genome shotgun (WGS) entry which is preliminary data.</text>
</comment>